<proteinExistence type="predicted"/>
<dbReference type="AlphaFoldDB" id="A0AAD8P197"/>
<protein>
    <submittedName>
        <fullName evidence="2">Uncharacterized protein</fullName>
    </submittedName>
</protein>
<name>A0AAD8P197_TARER</name>
<gene>
    <name evidence="2" type="ORF">QVD17_11847</name>
</gene>
<dbReference type="Proteomes" id="UP001229421">
    <property type="component" value="Unassembled WGS sequence"/>
</dbReference>
<feature type="region of interest" description="Disordered" evidence="1">
    <location>
        <begin position="251"/>
        <end position="306"/>
    </location>
</feature>
<evidence type="ECO:0000313" key="3">
    <source>
        <dbReference type="Proteomes" id="UP001229421"/>
    </source>
</evidence>
<dbReference type="EMBL" id="JAUHHV010000003">
    <property type="protein sequence ID" value="KAK1429633.1"/>
    <property type="molecule type" value="Genomic_DNA"/>
</dbReference>
<comment type="caution">
    <text evidence="2">The sequence shown here is derived from an EMBL/GenBank/DDBJ whole genome shotgun (WGS) entry which is preliminary data.</text>
</comment>
<evidence type="ECO:0000256" key="1">
    <source>
        <dbReference type="SAM" id="MobiDB-lite"/>
    </source>
</evidence>
<evidence type="ECO:0000313" key="2">
    <source>
        <dbReference type="EMBL" id="KAK1429633.1"/>
    </source>
</evidence>
<accession>A0AAD8P197</accession>
<feature type="compositionally biased region" description="Basic and acidic residues" evidence="1">
    <location>
        <begin position="283"/>
        <end position="306"/>
    </location>
</feature>
<sequence length="306" mass="34096">MDGLRHKIGSLGVPRHLFRSLMIHKISSTCGKIALEPDVSNLESNLALPRVPIVASSVVKINRQITIVQHEERFSCWVYEDNEEWIPSFMNMGSPSFSGNSDDWNYSRSSESDVTEFTSDVGSRYVILDKGPIENGPAFSNKNYDLNSDPFGLDPTIDKIMAQEKTYSDNNDGQSFSSVASKDFRADLGESGRKLGRKKLRLADLNDNLRDLSHFKLSRFLMTDKTKTHKKRGNSFNTLASEQDLRDHNDLILSNSTGDSKAGGARRSCPTNLGADAMNDAVGENKPHHMEDDLEAKAAIEQEVPR</sequence>
<keyword evidence="3" id="KW-1185">Reference proteome</keyword>
<reference evidence="2" key="1">
    <citation type="journal article" date="2023" name="bioRxiv">
        <title>Improved chromosome-level genome assembly for marigold (Tagetes erecta).</title>
        <authorList>
            <person name="Jiang F."/>
            <person name="Yuan L."/>
            <person name="Wang S."/>
            <person name="Wang H."/>
            <person name="Xu D."/>
            <person name="Wang A."/>
            <person name="Fan W."/>
        </authorList>
    </citation>
    <scope>NUCLEOTIDE SEQUENCE</scope>
    <source>
        <strain evidence="2">WSJ</strain>
        <tissue evidence="2">Leaf</tissue>
    </source>
</reference>
<organism evidence="2 3">
    <name type="scientific">Tagetes erecta</name>
    <name type="common">African marigold</name>
    <dbReference type="NCBI Taxonomy" id="13708"/>
    <lineage>
        <taxon>Eukaryota</taxon>
        <taxon>Viridiplantae</taxon>
        <taxon>Streptophyta</taxon>
        <taxon>Embryophyta</taxon>
        <taxon>Tracheophyta</taxon>
        <taxon>Spermatophyta</taxon>
        <taxon>Magnoliopsida</taxon>
        <taxon>eudicotyledons</taxon>
        <taxon>Gunneridae</taxon>
        <taxon>Pentapetalae</taxon>
        <taxon>asterids</taxon>
        <taxon>campanulids</taxon>
        <taxon>Asterales</taxon>
        <taxon>Asteraceae</taxon>
        <taxon>Asteroideae</taxon>
        <taxon>Heliantheae alliance</taxon>
        <taxon>Tageteae</taxon>
        <taxon>Tagetes</taxon>
    </lineage>
</organism>